<dbReference type="PANTHER" id="PTHR46268:SF6">
    <property type="entry name" value="UNIVERSAL STRESS PROTEIN UP12"/>
    <property type="match status" value="1"/>
</dbReference>
<dbReference type="EMBL" id="JBHSXN010000003">
    <property type="protein sequence ID" value="MFC6954501.1"/>
    <property type="molecule type" value="Genomic_DNA"/>
</dbReference>
<comment type="similarity">
    <text evidence="1">Belongs to the universal stress protein A family.</text>
</comment>
<accession>A0ABD5VHI3</accession>
<evidence type="ECO:0000313" key="3">
    <source>
        <dbReference type="EMBL" id="MFC6954501.1"/>
    </source>
</evidence>
<feature type="domain" description="UspA" evidence="2">
    <location>
        <begin position="1"/>
        <end position="134"/>
    </location>
</feature>
<dbReference type="AlphaFoldDB" id="A0ABD5VHI3"/>
<comment type="caution">
    <text evidence="3">The sequence shown here is derived from an EMBL/GenBank/DDBJ whole genome shotgun (WGS) entry which is preliminary data.</text>
</comment>
<dbReference type="InterPro" id="IPR014729">
    <property type="entry name" value="Rossmann-like_a/b/a_fold"/>
</dbReference>
<dbReference type="InterPro" id="IPR006015">
    <property type="entry name" value="Universal_stress_UspA"/>
</dbReference>
<dbReference type="Proteomes" id="UP001596395">
    <property type="component" value="Unassembled WGS sequence"/>
</dbReference>
<dbReference type="PRINTS" id="PR01438">
    <property type="entry name" value="UNVRSLSTRESS"/>
</dbReference>
<evidence type="ECO:0000256" key="1">
    <source>
        <dbReference type="ARBA" id="ARBA00008791"/>
    </source>
</evidence>
<dbReference type="Gene3D" id="3.40.50.620">
    <property type="entry name" value="HUPs"/>
    <property type="match status" value="2"/>
</dbReference>
<dbReference type="CDD" id="cd00293">
    <property type="entry name" value="USP-like"/>
    <property type="match status" value="2"/>
</dbReference>
<proteinExistence type="inferred from homology"/>
<dbReference type="RefSeq" id="WP_336351448.1">
    <property type="nucleotide sequence ID" value="NZ_JAZAQL010000003.1"/>
</dbReference>
<reference evidence="3 4" key="1">
    <citation type="journal article" date="2019" name="Int. J. Syst. Evol. Microbiol.">
        <title>The Global Catalogue of Microorganisms (GCM) 10K type strain sequencing project: providing services to taxonomists for standard genome sequencing and annotation.</title>
        <authorList>
            <consortium name="The Broad Institute Genomics Platform"/>
            <consortium name="The Broad Institute Genome Sequencing Center for Infectious Disease"/>
            <person name="Wu L."/>
            <person name="Ma J."/>
        </authorList>
    </citation>
    <scope>NUCLEOTIDE SEQUENCE [LARGE SCALE GENOMIC DNA]</scope>
    <source>
        <strain evidence="3 4">GX26</strain>
    </source>
</reference>
<evidence type="ECO:0000313" key="4">
    <source>
        <dbReference type="Proteomes" id="UP001596395"/>
    </source>
</evidence>
<feature type="domain" description="UspA" evidence="2">
    <location>
        <begin position="145"/>
        <end position="278"/>
    </location>
</feature>
<evidence type="ECO:0000259" key="2">
    <source>
        <dbReference type="Pfam" id="PF00582"/>
    </source>
</evidence>
<dbReference type="SUPFAM" id="SSF52402">
    <property type="entry name" value="Adenine nucleotide alpha hydrolases-like"/>
    <property type="match status" value="2"/>
</dbReference>
<dbReference type="InterPro" id="IPR006016">
    <property type="entry name" value="UspA"/>
</dbReference>
<sequence length="291" mass="30143">MVESILLAVDEDAVERDVVAHTRALAEHLSASVYVLHVVDVTELETAPESEVAREDAAEFVADVASTFEEAGVPVETAVRTAKPWEAIVACATDVDADLVVMGTHGRTGIEHFELGSVAEAVVRDSTVPVLTVPVHENATVSFPYERVLVATDGSPEALAAARVAVSLAARCDADVHVLSVVETAALGLDVRSEILEAEQRGPAADAVTDVHALASEAGVDVTTTVTAGVPRAEIEAYVTSNDVDMVAMGTHGRSGVAKYLLGNVAERTLRTSTVPVLTAGDVDGTGVDGG</sequence>
<dbReference type="Pfam" id="PF00582">
    <property type="entry name" value="Usp"/>
    <property type="match status" value="2"/>
</dbReference>
<gene>
    <name evidence="3" type="ORF">ACFQGB_16675</name>
</gene>
<name>A0ABD5VHI3_9EURY</name>
<organism evidence="3 4">
    <name type="scientific">Halorubellus litoreus</name>
    <dbReference type="NCBI Taxonomy" id="755308"/>
    <lineage>
        <taxon>Archaea</taxon>
        <taxon>Methanobacteriati</taxon>
        <taxon>Methanobacteriota</taxon>
        <taxon>Stenosarchaea group</taxon>
        <taxon>Halobacteria</taxon>
        <taxon>Halobacteriales</taxon>
        <taxon>Halorubellaceae</taxon>
        <taxon>Halorubellus</taxon>
    </lineage>
</organism>
<keyword evidence="4" id="KW-1185">Reference proteome</keyword>
<protein>
    <submittedName>
        <fullName evidence="3">Universal stress protein</fullName>
    </submittedName>
</protein>
<dbReference type="PANTHER" id="PTHR46268">
    <property type="entry name" value="STRESS RESPONSE PROTEIN NHAX"/>
    <property type="match status" value="1"/>
</dbReference>